<dbReference type="InterPro" id="IPR037171">
    <property type="entry name" value="NagB/RpiA_transferase-like"/>
</dbReference>
<dbReference type="PANTHER" id="PTHR11934:SF0">
    <property type="entry name" value="RIBOSE-5-PHOSPHATE ISOMERASE"/>
    <property type="match status" value="1"/>
</dbReference>
<protein>
    <recommendedName>
        <fullName evidence="2">Ribose 5-phosphate isomerase A</fullName>
        <ecNumber evidence="2">5.3.1.6</ecNumber>
    </recommendedName>
</protein>
<accession>A0ABZ2KXD1</accession>
<keyword evidence="1 3" id="KW-0413">Isomerase</keyword>
<dbReference type="CDD" id="cd01398">
    <property type="entry name" value="RPI_A"/>
    <property type="match status" value="1"/>
</dbReference>
<name>A0ABZ2KXD1_9BACT</name>
<evidence type="ECO:0000313" key="4">
    <source>
        <dbReference type="Proteomes" id="UP001374803"/>
    </source>
</evidence>
<dbReference type="InterPro" id="IPR004788">
    <property type="entry name" value="Ribose5P_isomerase_type_A"/>
</dbReference>
<dbReference type="EC" id="5.3.1.6" evidence="2"/>
<keyword evidence="4" id="KW-1185">Reference proteome</keyword>
<evidence type="ECO:0000313" key="3">
    <source>
        <dbReference type="EMBL" id="WXB03337.1"/>
    </source>
</evidence>
<sequence>MDLKKIAAEKARELIEPGTKVGLGAGSTIAYLVELLAAKPVQGVEFYTSADPTAALLRAKGIPVHDTANVARLDLYLDGCDQLDRELNALKSGGGIHTSEKLLACMADVFVLIGDTSKLVDRLDTRYPITLEVLPEAVEHVRAQCLRAFPTSRIEVRRDAGGKPLVTKHGHWLADVRFGEMPELAAANQVLKFTAGVVETSLFYRIARKAILAGPDGITVLTAGNSPSSA</sequence>
<dbReference type="RefSeq" id="WP_394832967.1">
    <property type="nucleotide sequence ID" value="NZ_CP089929.1"/>
</dbReference>
<dbReference type="PANTHER" id="PTHR11934">
    <property type="entry name" value="RIBOSE-5-PHOSPHATE ISOMERASE"/>
    <property type="match status" value="1"/>
</dbReference>
<dbReference type="NCBIfam" id="TIGR00021">
    <property type="entry name" value="rpiA"/>
    <property type="match status" value="1"/>
</dbReference>
<dbReference type="Gene3D" id="3.30.70.260">
    <property type="match status" value="1"/>
</dbReference>
<evidence type="ECO:0000256" key="2">
    <source>
        <dbReference type="NCBIfam" id="TIGR00021"/>
    </source>
</evidence>
<reference evidence="3" key="1">
    <citation type="submission" date="2021-12" db="EMBL/GenBank/DDBJ databases">
        <title>Discovery of the Pendulisporaceae a myxobacterial family with distinct sporulation behavior and unique specialized metabolism.</title>
        <authorList>
            <person name="Garcia R."/>
            <person name="Popoff A."/>
            <person name="Bader C.D."/>
            <person name="Loehr J."/>
            <person name="Walesch S."/>
            <person name="Walt C."/>
            <person name="Boldt J."/>
            <person name="Bunk B."/>
            <person name="Haeckl F.J.F.P.J."/>
            <person name="Gunesch A.P."/>
            <person name="Birkelbach J."/>
            <person name="Nuebel U."/>
            <person name="Pietschmann T."/>
            <person name="Bach T."/>
            <person name="Mueller R."/>
        </authorList>
    </citation>
    <scope>NUCLEOTIDE SEQUENCE</scope>
    <source>
        <strain evidence="3">MSr11367</strain>
    </source>
</reference>
<dbReference type="Pfam" id="PF06026">
    <property type="entry name" value="Rib_5-P_isom_A"/>
    <property type="match status" value="1"/>
</dbReference>
<evidence type="ECO:0000256" key="1">
    <source>
        <dbReference type="ARBA" id="ARBA00023235"/>
    </source>
</evidence>
<dbReference type="Proteomes" id="UP001374803">
    <property type="component" value="Chromosome"/>
</dbReference>
<dbReference type="SUPFAM" id="SSF75445">
    <property type="entry name" value="D-ribose-5-phosphate isomerase (RpiA), lid domain"/>
    <property type="match status" value="1"/>
</dbReference>
<dbReference type="SUPFAM" id="SSF100950">
    <property type="entry name" value="NagB/RpiA/CoA transferase-like"/>
    <property type="match status" value="1"/>
</dbReference>
<proteinExistence type="predicted"/>
<dbReference type="GO" id="GO:0004751">
    <property type="term" value="F:ribose-5-phosphate isomerase activity"/>
    <property type="evidence" value="ECO:0007669"/>
    <property type="project" value="UniProtKB-EC"/>
</dbReference>
<dbReference type="Gene3D" id="3.40.50.1360">
    <property type="match status" value="1"/>
</dbReference>
<gene>
    <name evidence="3" type="primary">rpiA</name>
    <name evidence="3" type="ORF">LVJ94_41345</name>
</gene>
<organism evidence="3 4">
    <name type="scientific">Pendulispora rubella</name>
    <dbReference type="NCBI Taxonomy" id="2741070"/>
    <lineage>
        <taxon>Bacteria</taxon>
        <taxon>Pseudomonadati</taxon>
        <taxon>Myxococcota</taxon>
        <taxon>Myxococcia</taxon>
        <taxon>Myxococcales</taxon>
        <taxon>Sorangiineae</taxon>
        <taxon>Pendulisporaceae</taxon>
        <taxon>Pendulispora</taxon>
    </lineage>
</organism>
<dbReference type="EMBL" id="CP089983">
    <property type="protein sequence ID" value="WXB03337.1"/>
    <property type="molecule type" value="Genomic_DNA"/>
</dbReference>